<keyword evidence="2" id="KW-1185">Reference proteome</keyword>
<organism evidence="1 2">
    <name type="scientific">Anaeromicropila herbilytica</name>
    <dbReference type="NCBI Taxonomy" id="2785025"/>
    <lineage>
        <taxon>Bacteria</taxon>
        <taxon>Bacillati</taxon>
        <taxon>Bacillota</taxon>
        <taxon>Clostridia</taxon>
        <taxon>Lachnospirales</taxon>
        <taxon>Lachnospiraceae</taxon>
        <taxon>Anaeromicropila</taxon>
    </lineage>
</organism>
<protein>
    <submittedName>
        <fullName evidence="1">Uncharacterized protein</fullName>
    </submittedName>
</protein>
<reference evidence="1 2" key="1">
    <citation type="submission" date="2020-11" db="EMBL/GenBank/DDBJ databases">
        <title>Draft genome sequencing of a Lachnospiraceae strain isolated from anoxic soil subjected to BSD treatment.</title>
        <authorList>
            <person name="Uek A."/>
            <person name="Tonouchi A."/>
        </authorList>
    </citation>
    <scope>NUCLEOTIDE SEQUENCE [LARGE SCALE GENOMIC DNA]</scope>
    <source>
        <strain evidence="1 2">TB5</strain>
    </source>
</reference>
<dbReference type="EMBL" id="AP024169">
    <property type="protein sequence ID" value="BCN30258.1"/>
    <property type="molecule type" value="Genomic_DNA"/>
</dbReference>
<gene>
    <name evidence="1" type="ORF">bsdtb5_15530</name>
</gene>
<dbReference type="KEGG" id="ahb:bsdtb5_15530"/>
<evidence type="ECO:0000313" key="1">
    <source>
        <dbReference type="EMBL" id="BCN30258.1"/>
    </source>
</evidence>
<name>A0A7R7IC20_9FIRM</name>
<sequence>MRSSSDTYKNVAENCSQYSPKNGWDTFSNSTSECSCTTCNHFTKNAFCDIDLYDEIVENHDL</sequence>
<dbReference type="Proteomes" id="UP000595897">
    <property type="component" value="Chromosome"/>
</dbReference>
<evidence type="ECO:0000313" key="2">
    <source>
        <dbReference type="Proteomes" id="UP000595897"/>
    </source>
</evidence>
<dbReference type="AlphaFoldDB" id="A0A7R7IC20"/>
<proteinExistence type="predicted"/>
<accession>A0A7R7IC20</accession>
<dbReference type="RefSeq" id="WP_271715492.1">
    <property type="nucleotide sequence ID" value="NZ_AP024169.1"/>
</dbReference>